<organism evidence="7 8">
    <name type="scientific">Diaporthe eres</name>
    <name type="common">Phomopsis oblonga</name>
    <dbReference type="NCBI Taxonomy" id="83184"/>
    <lineage>
        <taxon>Eukaryota</taxon>
        <taxon>Fungi</taxon>
        <taxon>Dikarya</taxon>
        <taxon>Ascomycota</taxon>
        <taxon>Pezizomycotina</taxon>
        <taxon>Sordariomycetes</taxon>
        <taxon>Sordariomycetidae</taxon>
        <taxon>Diaporthales</taxon>
        <taxon>Diaporthaceae</taxon>
        <taxon>Diaporthe</taxon>
        <taxon>Diaporthe eres species complex</taxon>
    </lineage>
</organism>
<dbReference type="PANTHER" id="PTHR11271:SF37">
    <property type="entry name" value="FAMILY PROTEIN, PUTATIVE (AFU_ORTHOLOGUE AFUA_4G00460)-RELATED"/>
    <property type="match status" value="1"/>
</dbReference>
<keyword evidence="3" id="KW-0378">Hydrolase</keyword>
<sequence length="853" mass="94595">MKRFNFAAKAVAVLQYAAIASCAKLLRGGTIIAFDQEAEQLEAIRGGSVLIEGDQITSVFNTASPSDIPSDVEVVDCTNKIITPGFIDTHRHGWQTVFKTMGSNTTLAEYAFRYSAFAAAPSLFTPDDIYISQLAGIHEAVAAGVTTILDHAHHTWTPDHSAAGLTASVDSGARVFFGYTFQTASAEFGVPEQVAQWKDLASSTSSSLTELVVAYDGWTDPTSANTLAVIDLIKYVCKPELKEAMGNSPQDLNRAGILDSSTSIVLSHATSLDSRGAALLRSTNKHISITPESEKLQQLTRNAAVHYGHLHPTSHLILDQASLGVDTHFTFSTDILTQARLWLQSARYRVYQNTIDRWQIPKRNPFSVNQAFLLATRNGGLALGRKDLGVIAPGAKADLVVWDGRSPAMLGWTDPVAAVILHASVGDIDHVLVGGEFRKRDGRLVVEGYADVQERFLASAERIQGAFREIPLPDLEGNFLTGSPYGDVLQLDAQRGDGTGYGSSFTYLSGRSATNDDRHDNSRNDRDNGRTQFNDFDEEHGIPDYFYDDPPTEVHQSARPPNDRGRGRGRGREPRHDTTQPSNSRRNSLAPPATRPSRANQDKKKSNIKGAPKTDRPKTMPEANRDKCGACSQNHDIRYCPYPNTEDGRTKICPICNTSKHAWFECWYYKRDVMEQWTVCWVNRRCLPALVHDTPLDEIFHSRVSLARETSNPNGPSLFENFNSLPGPLSPAFVKKLMPLDVEDAHIQHELRERRLIPWVLTREMLEDSRDRTVRAIRDKSTMEMRIDRFIHGTRSSAGSVPAASKQDFFRDMENAIKANKDVYNQFLAKKPLPPLKATKSRGSFPLGKFDND</sequence>
<feature type="compositionally biased region" description="Basic and acidic residues" evidence="5">
    <location>
        <begin position="514"/>
        <end position="529"/>
    </location>
</feature>
<evidence type="ECO:0000256" key="4">
    <source>
        <dbReference type="ARBA" id="ARBA00022833"/>
    </source>
</evidence>
<feature type="region of interest" description="Disordered" evidence="5">
    <location>
        <begin position="834"/>
        <end position="853"/>
    </location>
</feature>
<keyword evidence="8" id="KW-1185">Reference proteome</keyword>
<dbReference type="PROSITE" id="PS51257">
    <property type="entry name" value="PROKAR_LIPOPROTEIN"/>
    <property type="match status" value="1"/>
</dbReference>
<dbReference type="InterPro" id="IPR032466">
    <property type="entry name" value="Metal_Hydrolase"/>
</dbReference>
<reference evidence="7 8" key="1">
    <citation type="submission" date="2024-02" db="EMBL/GenBank/DDBJ databases">
        <title>De novo assembly and annotation of 12 fungi associated with fruit tree decline syndrome in Ontario, Canada.</title>
        <authorList>
            <person name="Sulman M."/>
            <person name="Ellouze W."/>
            <person name="Ilyukhin E."/>
        </authorList>
    </citation>
    <scope>NUCLEOTIDE SEQUENCE [LARGE SCALE GENOMIC DNA]</scope>
    <source>
        <strain evidence="7 8">M169</strain>
    </source>
</reference>
<keyword evidence="2" id="KW-0479">Metal-binding</keyword>
<evidence type="ECO:0000313" key="7">
    <source>
        <dbReference type="EMBL" id="KAK7742689.1"/>
    </source>
</evidence>
<dbReference type="InterPro" id="IPR011059">
    <property type="entry name" value="Metal-dep_hydrolase_composite"/>
</dbReference>
<evidence type="ECO:0000256" key="2">
    <source>
        <dbReference type="ARBA" id="ARBA00022723"/>
    </source>
</evidence>
<dbReference type="EMBL" id="JAKNSF020000001">
    <property type="protein sequence ID" value="KAK7742689.1"/>
    <property type="molecule type" value="Genomic_DNA"/>
</dbReference>
<feature type="compositionally biased region" description="Basic and acidic residues" evidence="5">
    <location>
        <begin position="612"/>
        <end position="627"/>
    </location>
</feature>
<dbReference type="SUPFAM" id="SSF51338">
    <property type="entry name" value="Composite domain of metallo-dependent hydrolases"/>
    <property type="match status" value="2"/>
</dbReference>
<dbReference type="Pfam" id="PF01979">
    <property type="entry name" value="Amidohydro_1"/>
    <property type="match status" value="1"/>
</dbReference>
<gene>
    <name evidence="7" type="ORF">SLS63_000254</name>
</gene>
<accession>A0ABR1PQ95</accession>
<dbReference type="SUPFAM" id="SSF51556">
    <property type="entry name" value="Metallo-dependent hydrolases"/>
    <property type="match status" value="1"/>
</dbReference>
<keyword evidence="4" id="KW-0862">Zinc</keyword>
<dbReference type="InterPro" id="IPR006680">
    <property type="entry name" value="Amidohydro-rel"/>
</dbReference>
<evidence type="ECO:0000256" key="1">
    <source>
        <dbReference type="ARBA" id="ARBA00001947"/>
    </source>
</evidence>
<dbReference type="PANTHER" id="PTHR11271">
    <property type="entry name" value="GUANINE DEAMINASE"/>
    <property type="match status" value="1"/>
</dbReference>
<protein>
    <recommendedName>
        <fullName evidence="6">Amidohydrolase-related domain-containing protein</fullName>
    </recommendedName>
</protein>
<feature type="domain" description="Amidohydrolase-related" evidence="6">
    <location>
        <begin position="81"/>
        <end position="436"/>
    </location>
</feature>
<comment type="caution">
    <text evidence="7">The sequence shown here is derived from an EMBL/GenBank/DDBJ whole genome shotgun (WGS) entry which is preliminary data.</text>
</comment>
<feature type="compositionally biased region" description="Polar residues" evidence="5">
    <location>
        <begin position="502"/>
        <end position="513"/>
    </location>
</feature>
<evidence type="ECO:0000256" key="3">
    <source>
        <dbReference type="ARBA" id="ARBA00022801"/>
    </source>
</evidence>
<name>A0ABR1PQ95_DIAER</name>
<evidence type="ECO:0000256" key="5">
    <source>
        <dbReference type="SAM" id="MobiDB-lite"/>
    </source>
</evidence>
<evidence type="ECO:0000259" key="6">
    <source>
        <dbReference type="Pfam" id="PF01979"/>
    </source>
</evidence>
<proteinExistence type="predicted"/>
<comment type="cofactor">
    <cofactor evidence="1">
        <name>Zn(2+)</name>
        <dbReference type="ChEBI" id="CHEBI:29105"/>
    </cofactor>
</comment>
<dbReference type="Gene3D" id="3.20.20.140">
    <property type="entry name" value="Metal-dependent hydrolases"/>
    <property type="match status" value="1"/>
</dbReference>
<dbReference type="Proteomes" id="UP001430848">
    <property type="component" value="Unassembled WGS sequence"/>
</dbReference>
<dbReference type="InterPro" id="IPR051607">
    <property type="entry name" value="Metallo-dep_hydrolases"/>
</dbReference>
<feature type="region of interest" description="Disordered" evidence="5">
    <location>
        <begin position="502"/>
        <end position="627"/>
    </location>
</feature>
<feature type="compositionally biased region" description="Basic and acidic residues" evidence="5">
    <location>
        <begin position="561"/>
        <end position="578"/>
    </location>
</feature>
<evidence type="ECO:0000313" key="8">
    <source>
        <dbReference type="Proteomes" id="UP001430848"/>
    </source>
</evidence>
<dbReference type="Gene3D" id="2.30.40.10">
    <property type="entry name" value="Urease, subunit C, domain 1"/>
    <property type="match status" value="1"/>
</dbReference>